<feature type="chain" id="PRO_5046413953" description="Chitin-binding type-2 domain-containing protein" evidence="6">
    <location>
        <begin position="20"/>
        <end position="236"/>
    </location>
</feature>
<dbReference type="Gene3D" id="2.170.140.10">
    <property type="entry name" value="Chitin binding domain"/>
    <property type="match status" value="3"/>
</dbReference>
<evidence type="ECO:0000256" key="2">
    <source>
        <dbReference type="ARBA" id="ARBA00022729"/>
    </source>
</evidence>
<keyword evidence="1" id="KW-0147">Chitin-binding</keyword>
<accession>A0ABN8IM03</accession>
<evidence type="ECO:0000313" key="8">
    <source>
        <dbReference type="EMBL" id="CAH2057833.1"/>
    </source>
</evidence>
<proteinExistence type="predicted"/>
<evidence type="ECO:0000256" key="6">
    <source>
        <dbReference type="SAM" id="SignalP"/>
    </source>
</evidence>
<protein>
    <recommendedName>
        <fullName evidence="7">Chitin-binding type-2 domain-containing protein</fullName>
    </recommendedName>
</protein>
<feature type="domain" description="Chitin-binding type-2" evidence="7">
    <location>
        <begin position="153"/>
        <end position="218"/>
    </location>
</feature>
<feature type="signal peptide" evidence="6">
    <location>
        <begin position="1"/>
        <end position="19"/>
    </location>
</feature>
<reference evidence="8" key="1">
    <citation type="submission" date="2022-03" db="EMBL/GenBank/DDBJ databases">
        <authorList>
            <person name="Martin H S."/>
        </authorList>
    </citation>
    <scope>NUCLEOTIDE SEQUENCE</scope>
</reference>
<evidence type="ECO:0000256" key="3">
    <source>
        <dbReference type="ARBA" id="ARBA00022737"/>
    </source>
</evidence>
<organism evidence="8 9">
    <name type="scientific">Iphiclides podalirius</name>
    <name type="common">scarce swallowtail</name>
    <dbReference type="NCBI Taxonomy" id="110791"/>
    <lineage>
        <taxon>Eukaryota</taxon>
        <taxon>Metazoa</taxon>
        <taxon>Ecdysozoa</taxon>
        <taxon>Arthropoda</taxon>
        <taxon>Hexapoda</taxon>
        <taxon>Insecta</taxon>
        <taxon>Pterygota</taxon>
        <taxon>Neoptera</taxon>
        <taxon>Endopterygota</taxon>
        <taxon>Lepidoptera</taxon>
        <taxon>Glossata</taxon>
        <taxon>Ditrysia</taxon>
        <taxon>Papilionoidea</taxon>
        <taxon>Papilionidae</taxon>
        <taxon>Papilioninae</taxon>
        <taxon>Iphiclides</taxon>
    </lineage>
</organism>
<dbReference type="SUPFAM" id="SSF57625">
    <property type="entry name" value="Invertebrate chitin-binding proteins"/>
    <property type="match status" value="3"/>
</dbReference>
<keyword evidence="4" id="KW-1015">Disulfide bond</keyword>
<feature type="domain" description="Chitin-binding type-2" evidence="7">
    <location>
        <begin position="20"/>
        <end position="79"/>
    </location>
</feature>
<keyword evidence="3" id="KW-0677">Repeat</keyword>
<keyword evidence="9" id="KW-1185">Reference proteome</keyword>
<name>A0ABN8IM03_9NEOP</name>
<dbReference type="EMBL" id="OW152837">
    <property type="protein sequence ID" value="CAH2057833.1"/>
    <property type="molecule type" value="Genomic_DNA"/>
</dbReference>
<evidence type="ECO:0000313" key="9">
    <source>
        <dbReference type="Proteomes" id="UP000837857"/>
    </source>
</evidence>
<dbReference type="Proteomes" id="UP000837857">
    <property type="component" value="Chromosome 25"/>
</dbReference>
<gene>
    <name evidence="8" type="ORF">IPOD504_LOCUS10325</name>
</gene>
<dbReference type="Pfam" id="PF01607">
    <property type="entry name" value="CBM_14"/>
    <property type="match status" value="3"/>
</dbReference>
<feature type="non-terminal residue" evidence="8">
    <location>
        <position position="236"/>
    </location>
</feature>
<dbReference type="InterPro" id="IPR002557">
    <property type="entry name" value="Chitin-bd_dom"/>
</dbReference>
<dbReference type="InterPro" id="IPR051940">
    <property type="entry name" value="Chitin_bind-dev_reg"/>
</dbReference>
<feature type="domain" description="Chitin-binding type-2" evidence="7">
    <location>
        <begin position="89"/>
        <end position="149"/>
    </location>
</feature>
<sequence>MKNNMKTLAILATIALVRAEFSCPSKSGQYPDEKQCDKFWDCKDGKAADNLCPDGLVYDPTQTRSIHKCDYPFDVECGNRTLLQSAQPSAKCPRRNGLFAHPDPTVCDIYYDCVDGVAKEIKCTDGAQLDEQPPVCKWSYLLAKEACKVSTHSFVCPKVKQSDQTIMHPVYPHLSDCQKFYVCFNGFEPRELSCPFGEVYNDANQKCDSPVNVPGCEDWYAKPDEFEDTTEDVQLE</sequence>
<evidence type="ECO:0000256" key="4">
    <source>
        <dbReference type="ARBA" id="ARBA00023157"/>
    </source>
</evidence>
<dbReference type="PANTHER" id="PTHR23301:SF110">
    <property type="entry name" value="LD43683P-RELATED"/>
    <property type="match status" value="1"/>
</dbReference>
<dbReference type="SMART" id="SM00494">
    <property type="entry name" value="ChtBD2"/>
    <property type="match status" value="3"/>
</dbReference>
<dbReference type="PROSITE" id="PS50940">
    <property type="entry name" value="CHIT_BIND_II"/>
    <property type="match status" value="3"/>
</dbReference>
<evidence type="ECO:0000256" key="5">
    <source>
        <dbReference type="ARBA" id="ARBA00023180"/>
    </source>
</evidence>
<dbReference type="PANTHER" id="PTHR23301">
    <property type="entry name" value="CHITIN BINDING PERITROPHIN-A"/>
    <property type="match status" value="1"/>
</dbReference>
<keyword evidence="5" id="KW-0325">Glycoprotein</keyword>
<evidence type="ECO:0000256" key="1">
    <source>
        <dbReference type="ARBA" id="ARBA00022669"/>
    </source>
</evidence>
<dbReference type="InterPro" id="IPR036508">
    <property type="entry name" value="Chitin-bd_dom_sf"/>
</dbReference>
<keyword evidence="2 6" id="KW-0732">Signal</keyword>
<evidence type="ECO:0000259" key="7">
    <source>
        <dbReference type="PROSITE" id="PS50940"/>
    </source>
</evidence>